<feature type="transmembrane region" description="Helical" evidence="9">
    <location>
        <begin position="454"/>
        <end position="477"/>
    </location>
</feature>
<sequence length="1230" mass="138495">METSGELDQSHKILNDISFELKSGSMMAIMGGSGSGKTTLLNTLSQRTNINNKKLLFTGSITYTRQENLSHISHAYMLQNDLFLPGLTVFETLKSQADLRLPSRITHVEKLQLIDYILGVLGIAHVKNTRVADFSSHSSSLSGGEQRRVSLAVQLLSRPSILFLDEPTTGLDSSTSLKLITLLQQLSSEFGMSIVVSIHQPRSEIMKLFDEICLLTRGGRMVYFGNVDHAQTYFDGLDFLEGSSADYFNHIEYIMGLSVKDTTSREREHQTIARIDKLVKMWKENHEEYQDDDKKPDSFEDNLKLFIRGKEDRISFWKELIILTKRTFVLSYRDIQGLLVLNFGAIIVSVTLGWMFFQPKHDLAGIRSLTSSLYVMLEVVAFCPMYYEIERLWLTDGVFFYREYSENWVTISGFMISRRLGKFLLEDLPMSIIFAVVSYFMWGLGFSNGSNFGVYFALVLIIELCCMASSMLCFALAPTLPISALIVNIFYQLQNSACGFFVNAATMPVYVRWTKYIAHFWYAFGALASNQFSGWVGECPFEEGDVRCVSYTGDYQLELLGFPRGWIGEPIGILICWFVGYLFLAGIAIYFKRFDVRMAKTRENKFEDEQQEEEERNKEISGGSSVIEPQSPPSTPTNEVNNDDFQIDIENIHLSVKKTRFNKQAKCILDGINATFHANAVNVIMGPSGSGKTTLLNYLSNRLPKSSSYINSGSIKVNHHQTITQEELAKIGAYVTQHDTSLIDNLTVRETLYYQAKIRLPLKEHKNIHTIINSLIRHTGLVDCADTVIGSDFVKGISGGEKRRVSIAIQLLSKPKVLFLDEPTSGLDSSTAETIYSLLETLAKENGTTVILTIHQPSYEMFCTFGSLLLLGYGGKVIYQGDSIGVIKYLSRLGYPMKKDTNVADFVLDLVSKREEGEGSITDYLSNNWNNNEKERIITYCSSENLDIRQHFHKRLPFRVTFPTIVERQVVTSYRSPDVVFSRTGQIILLAIVHTLYFAPLRNTQDGISNRLGLIQEVLNLYFVGLVNNISLYPFERNLFYQEYKDGVYGVSEFGISYFLNELPTEIIPSLFFAALIVFACGLPRTVNMFFAMYGTAALSINCGESLGIVVNSCFNHMGVATNVLTVFVIIAIFMGGTMSLHMPSFFKGINYISPMKYAVAICANLGLRGQVFECSTGLDECVFETGEAVLEYYNLKADLGPMVGGLIACFVLYRVIAIASIYVRVKWFN</sequence>
<evidence type="ECO:0000256" key="2">
    <source>
        <dbReference type="ARBA" id="ARBA00022448"/>
    </source>
</evidence>
<evidence type="ECO:0000313" key="11">
    <source>
        <dbReference type="EMBL" id="EGW34827.1"/>
    </source>
</evidence>
<dbReference type="InterPro" id="IPR050352">
    <property type="entry name" value="ABCG_transporters"/>
</dbReference>
<feature type="transmembrane region" description="Helical" evidence="9">
    <location>
        <begin position="571"/>
        <end position="591"/>
    </location>
</feature>
<dbReference type="PANTHER" id="PTHR48041">
    <property type="entry name" value="ABC TRANSPORTER G FAMILY MEMBER 28"/>
    <property type="match status" value="1"/>
</dbReference>
<dbReference type="PANTHER" id="PTHR48041:SF119">
    <property type="entry name" value="ROA1P"/>
    <property type="match status" value="1"/>
</dbReference>
<feature type="transmembrane region" description="Helical" evidence="9">
    <location>
        <begin position="1203"/>
        <end position="1224"/>
    </location>
</feature>
<dbReference type="PROSITE" id="PS00211">
    <property type="entry name" value="ABC_TRANSPORTER_1"/>
    <property type="match status" value="2"/>
</dbReference>
<dbReference type="FunCoup" id="G3AF23">
    <property type="interactions" value="58"/>
</dbReference>
<feature type="domain" description="ABC transporter" evidence="10">
    <location>
        <begin position="1"/>
        <end position="242"/>
    </location>
</feature>
<dbReference type="SUPFAM" id="SSF52540">
    <property type="entry name" value="P-loop containing nucleoside triphosphate hydrolases"/>
    <property type="match status" value="2"/>
</dbReference>
<dbReference type="EMBL" id="GL996499">
    <property type="protein sequence ID" value="EGW34827.1"/>
    <property type="molecule type" value="Genomic_DNA"/>
</dbReference>
<dbReference type="InterPro" id="IPR017871">
    <property type="entry name" value="ABC_transporter-like_CS"/>
</dbReference>
<evidence type="ECO:0000313" key="12">
    <source>
        <dbReference type="Proteomes" id="UP000000709"/>
    </source>
</evidence>
<evidence type="ECO:0000256" key="1">
    <source>
        <dbReference type="ARBA" id="ARBA00004141"/>
    </source>
</evidence>
<keyword evidence="12" id="KW-1185">Reference proteome</keyword>
<dbReference type="Gene3D" id="3.40.50.300">
    <property type="entry name" value="P-loop containing nucleotide triphosphate hydrolases"/>
    <property type="match status" value="2"/>
</dbReference>
<dbReference type="SMART" id="SM00382">
    <property type="entry name" value="AAA"/>
    <property type="match status" value="2"/>
</dbReference>
<dbReference type="Pfam" id="PF19055">
    <property type="entry name" value="ABC2_membrane_7"/>
    <property type="match status" value="2"/>
</dbReference>
<dbReference type="InterPro" id="IPR043926">
    <property type="entry name" value="ABCG_dom"/>
</dbReference>
<dbReference type="KEGG" id="spaa:SPAPADRAFT_47902"/>
<feature type="transmembrane region" description="Helical" evidence="9">
    <location>
        <begin position="1124"/>
        <end position="1147"/>
    </location>
</feature>
<keyword evidence="4" id="KW-0547">Nucleotide-binding</keyword>
<keyword evidence="3 9" id="KW-0812">Transmembrane</keyword>
<gene>
    <name evidence="11" type="ORF">SPAPADRAFT_47902</name>
</gene>
<comment type="subcellular location">
    <subcellularLocation>
        <location evidence="1">Membrane</location>
        <topology evidence="1">Multi-pass membrane protein</topology>
    </subcellularLocation>
</comment>
<keyword evidence="6 9" id="KW-1133">Transmembrane helix</keyword>
<dbReference type="OMA" id="AYFWYAF"/>
<dbReference type="HOGENOM" id="CLU_000604_57_4_1"/>
<evidence type="ECO:0000256" key="7">
    <source>
        <dbReference type="ARBA" id="ARBA00023136"/>
    </source>
</evidence>
<keyword evidence="5" id="KW-0067">ATP-binding</keyword>
<feature type="transmembrane region" description="Helical" evidence="9">
    <location>
        <begin position="1091"/>
        <end position="1112"/>
    </location>
</feature>
<feature type="transmembrane region" description="Helical" evidence="9">
    <location>
        <begin position="423"/>
        <end position="442"/>
    </location>
</feature>
<accession>G3AF23</accession>
<dbReference type="GO" id="GO:0016020">
    <property type="term" value="C:membrane"/>
    <property type="evidence" value="ECO:0007669"/>
    <property type="project" value="UniProtKB-SubCell"/>
</dbReference>
<proteinExistence type="predicted"/>
<feature type="transmembrane region" description="Helical" evidence="9">
    <location>
        <begin position="335"/>
        <end position="357"/>
    </location>
</feature>
<organism evidence="12">
    <name type="scientific">Spathaspora passalidarum (strain NRRL Y-27907 / 11-Y1)</name>
    <dbReference type="NCBI Taxonomy" id="619300"/>
    <lineage>
        <taxon>Eukaryota</taxon>
        <taxon>Fungi</taxon>
        <taxon>Dikarya</taxon>
        <taxon>Ascomycota</taxon>
        <taxon>Saccharomycotina</taxon>
        <taxon>Pichiomycetes</taxon>
        <taxon>Debaryomycetaceae</taxon>
        <taxon>Spathaspora</taxon>
    </lineage>
</organism>
<evidence type="ECO:0000256" key="4">
    <source>
        <dbReference type="ARBA" id="ARBA00022741"/>
    </source>
</evidence>
<evidence type="ECO:0000259" key="10">
    <source>
        <dbReference type="PROSITE" id="PS50893"/>
    </source>
</evidence>
<dbReference type="Pfam" id="PF01061">
    <property type="entry name" value="ABC2_membrane"/>
    <property type="match status" value="2"/>
</dbReference>
<dbReference type="GO" id="GO:0016887">
    <property type="term" value="F:ATP hydrolysis activity"/>
    <property type="evidence" value="ECO:0007669"/>
    <property type="project" value="InterPro"/>
</dbReference>
<dbReference type="STRING" id="619300.G3AF23"/>
<evidence type="ECO:0000256" key="3">
    <source>
        <dbReference type="ARBA" id="ARBA00022692"/>
    </source>
</evidence>
<dbReference type="InterPro" id="IPR027417">
    <property type="entry name" value="P-loop_NTPase"/>
</dbReference>
<keyword evidence="2" id="KW-0813">Transport</keyword>
<feature type="region of interest" description="Disordered" evidence="8">
    <location>
        <begin position="604"/>
        <end position="642"/>
    </location>
</feature>
<protein>
    <submittedName>
        <fullName evidence="11">ATP-dependent ABC transporter</fullName>
    </submittedName>
</protein>
<dbReference type="Pfam" id="PF00005">
    <property type="entry name" value="ABC_tran"/>
    <property type="match status" value="2"/>
</dbReference>
<feature type="transmembrane region" description="Helical" evidence="9">
    <location>
        <begin position="1067"/>
        <end position="1085"/>
    </location>
</feature>
<keyword evidence="7 9" id="KW-0472">Membrane</keyword>
<dbReference type="GO" id="GO:0005524">
    <property type="term" value="F:ATP binding"/>
    <property type="evidence" value="ECO:0007669"/>
    <property type="project" value="UniProtKB-KW"/>
</dbReference>
<dbReference type="RefSeq" id="XP_007372239.1">
    <property type="nucleotide sequence ID" value="XM_007372177.1"/>
</dbReference>
<dbReference type="InterPro" id="IPR013525">
    <property type="entry name" value="ABC2_TM"/>
</dbReference>
<dbReference type="Proteomes" id="UP000000709">
    <property type="component" value="Unassembled WGS sequence"/>
</dbReference>
<name>G3AF23_SPAPN</name>
<reference evidence="11 12" key="1">
    <citation type="journal article" date="2011" name="Proc. Natl. Acad. Sci. U.S.A.">
        <title>Comparative genomics of xylose-fermenting fungi for enhanced biofuel production.</title>
        <authorList>
            <person name="Wohlbach D.J."/>
            <person name="Kuo A."/>
            <person name="Sato T.K."/>
            <person name="Potts K.M."/>
            <person name="Salamov A.A."/>
            <person name="LaButti K.M."/>
            <person name="Sun H."/>
            <person name="Clum A."/>
            <person name="Pangilinan J.L."/>
            <person name="Lindquist E.A."/>
            <person name="Lucas S."/>
            <person name="Lapidus A."/>
            <person name="Jin M."/>
            <person name="Gunawan C."/>
            <person name="Balan V."/>
            <person name="Dale B.E."/>
            <person name="Jeffries T.W."/>
            <person name="Zinkel R."/>
            <person name="Barry K.W."/>
            <person name="Grigoriev I.V."/>
            <person name="Gasch A.P."/>
        </authorList>
    </citation>
    <scope>NUCLEOTIDE SEQUENCE [LARGE SCALE GENOMIC DNA]</scope>
    <source>
        <strain evidence="12">NRRL Y-27907 / 11-Y1</strain>
    </source>
</reference>
<dbReference type="InParanoid" id="G3AF23"/>
<evidence type="ECO:0000256" key="5">
    <source>
        <dbReference type="ARBA" id="ARBA00022840"/>
    </source>
</evidence>
<dbReference type="InterPro" id="IPR003593">
    <property type="entry name" value="AAA+_ATPase"/>
</dbReference>
<dbReference type="eggNOG" id="KOG0065">
    <property type="taxonomic scope" value="Eukaryota"/>
</dbReference>
<evidence type="ECO:0000256" key="9">
    <source>
        <dbReference type="SAM" id="Phobius"/>
    </source>
</evidence>
<dbReference type="OrthoDB" id="66620at2759"/>
<evidence type="ECO:0000256" key="8">
    <source>
        <dbReference type="SAM" id="MobiDB-lite"/>
    </source>
</evidence>
<dbReference type="GO" id="GO:0140359">
    <property type="term" value="F:ABC-type transporter activity"/>
    <property type="evidence" value="ECO:0007669"/>
    <property type="project" value="InterPro"/>
</dbReference>
<feature type="domain" description="ABC transporter" evidence="10">
    <location>
        <begin position="647"/>
        <end position="899"/>
    </location>
</feature>
<dbReference type="GeneID" id="18871158"/>
<dbReference type="InterPro" id="IPR003439">
    <property type="entry name" value="ABC_transporter-like_ATP-bd"/>
</dbReference>
<evidence type="ECO:0000256" key="6">
    <source>
        <dbReference type="ARBA" id="ARBA00022989"/>
    </source>
</evidence>
<feature type="transmembrane region" description="Helical" evidence="9">
    <location>
        <begin position="489"/>
        <end position="511"/>
    </location>
</feature>
<dbReference type="AlphaFoldDB" id="G3AF23"/>
<dbReference type="PROSITE" id="PS50893">
    <property type="entry name" value="ABC_TRANSPORTER_2"/>
    <property type="match status" value="2"/>
</dbReference>